<evidence type="ECO:0000313" key="1">
    <source>
        <dbReference type="EMBL" id="PZC76675.1"/>
    </source>
</evidence>
<evidence type="ECO:0000313" key="2">
    <source>
        <dbReference type="Proteomes" id="UP000249218"/>
    </source>
</evidence>
<organism evidence="1 2">
    <name type="scientific">Helicoverpa armigera</name>
    <name type="common">Cotton bollworm</name>
    <name type="synonym">Heliothis armigera</name>
    <dbReference type="NCBI Taxonomy" id="29058"/>
    <lineage>
        <taxon>Eukaryota</taxon>
        <taxon>Metazoa</taxon>
        <taxon>Ecdysozoa</taxon>
        <taxon>Arthropoda</taxon>
        <taxon>Hexapoda</taxon>
        <taxon>Insecta</taxon>
        <taxon>Pterygota</taxon>
        <taxon>Neoptera</taxon>
        <taxon>Endopterygota</taxon>
        <taxon>Lepidoptera</taxon>
        <taxon>Glossata</taxon>
        <taxon>Ditrysia</taxon>
        <taxon>Noctuoidea</taxon>
        <taxon>Noctuidae</taxon>
        <taxon>Heliothinae</taxon>
        <taxon>Helicoverpa</taxon>
    </lineage>
</organism>
<dbReference type="Proteomes" id="UP000249218">
    <property type="component" value="Unassembled WGS sequence"/>
</dbReference>
<reference evidence="1 2" key="1">
    <citation type="journal article" date="2017" name="BMC Biol.">
        <title>Genomic innovations, transcriptional plasticity and gene loss underlying the evolution and divergence of two highly polyphagous and invasive Helicoverpa pest species.</title>
        <authorList>
            <person name="Pearce S.L."/>
            <person name="Clarke D.F."/>
            <person name="East P.D."/>
            <person name="Elfekih S."/>
            <person name="Gordon K.H."/>
            <person name="Jermiin L.S."/>
            <person name="McGaughran A."/>
            <person name="Oakeshott J.G."/>
            <person name="Papanikolaou A."/>
            <person name="Perera O.P."/>
            <person name="Rane R.V."/>
            <person name="Richards S."/>
            <person name="Tay W.T."/>
            <person name="Walsh T.K."/>
            <person name="Anderson A."/>
            <person name="Anderson C.J."/>
            <person name="Asgari S."/>
            <person name="Board P.G."/>
            <person name="Bretschneider A."/>
            <person name="Campbell P.M."/>
            <person name="Chertemps T."/>
            <person name="Christeller J.T."/>
            <person name="Coppin C.W."/>
            <person name="Downes S.J."/>
            <person name="Duan G."/>
            <person name="Farnsworth C.A."/>
            <person name="Good R.T."/>
            <person name="Han L.B."/>
            <person name="Han Y.C."/>
            <person name="Hatje K."/>
            <person name="Horne I."/>
            <person name="Huang Y.P."/>
            <person name="Hughes D.S."/>
            <person name="Jacquin-Joly E."/>
            <person name="James W."/>
            <person name="Jhangiani S."/>
            <person name="Kollmar M."/>
            <person name="Kuwar S.S."/>
            <person name="Li S."/>
            <person name="Liu N.Y."/>
            <person name="Maibeche M.T."/>
            <person name="Miller J.R."/>
            <person name="Montagne N."/>
            <person name="Perry T."/>
            <person name="Qu J."/>
            <person name="Song S.V."/>
            <person name="Sutton G.G."/>
            <person name="Vogel H."/>
            <person name="Walenz B.P."/>
            <person name="Xu W."/>
            <person name="Zhang H.J."/>
            <person name="Zou Z."/>
            <person name="Batterham P."/>
            <person name="Edwards O.R."/>
            <person name="Feyereisen R."/>
            <person name="Gibbs R.A."/>
            <person name="Heckel D.G."/>
            <person name="McGrath A."/>
            <person name="Robin C."/>
            <person name="Scherer S.E."/>
            <person name="Worley K.C."/>
            <person name="Wu Y.D."/>
        </authorList>
    </citation>
    <scope>NUCLEOTIDE SEQUENCE [LARGE SCALE GENOMIC DNA]</scope>
    <source>
        <strain evidence="1">Harm_GR_Male_#8</strain>
        <tissue evidence="1">Whole organism</tissue>
    </source>
</reference>
<proteinExistence type="predicted"/>
<gene>
    <name evidence="1" type="primary">HaOG204358</name>
    <name evidence="1" type="ORF">B5X24_HaOG204358</name>
</gene>
<keyword evidence="2" id="KW-1185">Reference proteome</keyword>
<protein>
    <submittedName>
        <fullName evidence="1">Uncharacterized protein</fullName>
    </submittedName>
</protein>
<dbReference type="EMBL" id="KZ149950">
    <property type="protein sequence ID" value="PZC76675.1"/>
    <property type="molecule type" value="Genomic_DNA"/>
</dbReference>
<dbReference type="AlphaFoldDB" id="A0A2W1BSR5"/>
<accession>A0A2W1BSR5</accession>
<sequence>MRVFGGRGTRLLWNPPTTTHYFQNKITNQSRPNFNEEPERLLSSSKITHTLRYRDLQDGTSSTFLMASLPSFFPPCTLLQVYSAGFNLISTEGFAHILKANAPVSTVPEKFTPTNCLNLERCLESTDIIFSKFQ</sequence>
<name>A0A2W1BSR5_HELAM</name>